<feature type="transmembrane region" description="Helical" evidence="1">
    <location>
        <begin position="12"/>
        <end position="33"/>
    </location>
</feature>
<evidence type="ECO:0008006" key="4">
    <source>
        <dbReference type="Google" id="ProtNLM"/>
    </source>
</evidence>
<dbReference type="RefSeq" id="WP_182633537.1">
    <property type="nucleotide sequence ID" value="NZ_JAALDM010000318.1"/>
</dbReference>
<keyword evidence="1" id="KW-1133">Transmembrane helix</keyword>
<organism evidence="2 3">
    <name type="scientific">Dietzia aerolata</name>
    <dbReference type="NCBI Taxonomy" id="595984"/>
    <lineage>
        <taxon>Bacteria</taxon>
        <taxon>Bacillati</taxon>
        <taxon>Actinomycetota</taxon>
        <taxon>Actinomycetes</taxon>
        <taxon>Mycobacteriales</taxon>
        <taxon>Dietziaceae</taxon>
        <taxon>Dietzia</taxon>
    </lineage>
</organism>
<accession>A0ABV5JRN2</accession>
<proteinExistence type="predicted"/>
<reference evidence="2 3" key="1">
    <citation type="submission" date="2024-09" db="EMBL/GenBank/DDBJ databases">
        <authorList>
            <person name="Sun Q."/>
            <person name="Mori K."/>
        </authorList>
    </citation>
    <scope>NUCLEOTIDE SEQUENCE [LARGE SCALE GENOMIC DNA]</scope>
    <source>
        <strain evidence="2 3">CCM 7659</strain>
    </source>
</reference>
<evidence type="ECO:0000313" key="2">
    <source>
        <dbReference type="EMBL" id="MFB9260349.1"/>
    </source>
</evidence>
<keyword evidence="1" id="KW-0812">Transmembrane</keyword>
<evidence type="ECO:0000313" key="3">
    <source>
        <dbReference type="Proteomes" id="UP001589700"/>
    </source>
</evidence>
<comment type="caution">
    <text evidence="2">The sequence shown here is derived from an EMBL/GenBank/DDBJ whole genome shotgun (WGS) entry which is preliminary data.</text>
</comment>
<protein>
    <recommendedName>
        <fullName evidence="4">Fibronectin attachment protein</fullName>
    </recommendedName>
</protein>
<gene>
    <name evidence="2" type="ORF">ACFFVD_11105</name>
</gene>
<keyword evidence="3" id="KW-1185">Reference proteome</keyword>
<dbReference type="EMBL" id="JBHMDY010000006">
    <property type="protein sequence ID" value="MFB9260349.1"/>
    <property type="molecule type" value="Genomic_DNA"/>
</dbReference>
<name>A0ABV5JRN2_9ACTN</name>
<keyword evidence="1" id="KW-0472">Membrane</keyword>
<sequence>MNSSSSSGRGLTIAWVVLVVLLAMIAAAVTWVVSERTYGPSERTMSAKTQVAAGSEYTDEAAGLTFRVPEGWMAESGPMPFGTTAMMPEEMSAKGGLVFIGALTPEMLGGQDVNNEQAAVALANSIGQSVLPIPVRPVGERADEISTRVGDGTSVWVRVVGAGQQQMLGPDGALIYSAVVGEGDSRFWLTYIGSPADGSMVSPAADWAEAIVKKFELAEDFAPAGTA</sequence>
<dbReference type="Proteomes" id="UP001589700">
    <property type="component" value="Unassembled WGS sequence"/>
</dbReference>
<evidence type="ECO:0000256" key="1">
    <source>
        <dbReference type="SAM" id="Phobius"/>
    </source>
</evidence>